<dbReference type="GO" id="GO:0002143">
    <property type="term" value="P:tRNA wobble position uridine thiolation"/>
    <property type="evidence" value="ECO:0007669"/>
    <property type="project" value="TreeGrafter"/>
</dbReference>
<reference evidence="4" key="2">
    <citation type="journal article" date="2020" name="Microorganisms">
        <title>Osmotic Adaptation and Compatible Solute Biosynthesis of Phototrophic Bacteria as Revealed from Genome Analyses.</title>
        <authorList>
            <person name="Imhoff J.F."/>
            <person name="Rahn T."/>
            <person name="Kunzel S."/>
            <person name="Keller A."/>
            <person name="Neulinger S.C."/>
        </authorList>
    </citation>
    <scope>NUCLEOTIDE SEQUENCE</scope>
    <source>
        <strain evidence="4">DSM 11080</strain>
    </source>
</reference>
<dbReference type="AlphaFoldDB" id="A0AAJ0U8C5"/>
<dbReference type="RefSeq" id="WP_200348567.1">
    <property type="nucleotide sequence ID" value="NZ_NRSJ01000063.1"/>
</dbReference>
<organism evidence="4 5">
    <name type="scientific">Halochromatium glycolicum</name>
    <dbReference type="NCBI Taxonomy" id="85075"/>
    <lineage>
        <taxon>Bacteria</taxon>
        <taxon>Pseudomonadati</taxon>
        <taxon>Pseudomonadota</taxon>
        <taxon>Gammaproteobacteria</taxon>
        <taxon>Chromatiales</taxon>
        <taxon>Chromatiaceae</taxon>
        <taxon>Halochromatium</taxon>
    </lineage>
</organism>
<evidence type="ECO:0000313" key="5">
    <source>
        <dbReference type="Proteomes" id="UP001296776"/>
    </source>
</evidence>
<evidence type="ECO:0000313" key="4">
    <source>
        <dbReference type="EMBL" id="MBK1707087.1"/>
    </source>
</evidence>
<dbReference type="PANTHER" id="PTHR37010">
    <property type="entry name" value="SULFURTRANSFERASE TUSE"/>
    <property type="match status" value="1"/>
</dbReference>
<sequence>MGDIKQVFEMTDVVNPSRADREREVAEWSDDDARGKAQELGIELGDEHWEVVNLLRNHYLEHGPPESGRTLSDRLNEHFAERGGRRHLRRLFPEGPVMQGLKIAGLPVPPYTEDEGFGVAR</sequence>
<dbReference type="InterPro" id="IPR007453">
    <property type="entry name" value="DsrC/TusE"/>
</dbReference>
<gene>
    <name evidence="4" type="ORF">CKO40_21765</name>
</gene>
<comment type="similarity">
    <text evidence="2">Belongs to the DsrC/TusE family.</text>
</comment>
<comment type="caution">
    <text evidence="4">The sequence shown here is derived from an EMBL/GenBank/DDBJ whole genome shotgun (WGS) entry which is preliminary data.</text>
</comment>
<evidence type="ECO:0000256" key="2">
    <source>
        <dbReference type="ARBA" id="ARBA00005718"/>
    </source>
</evidence>
<evidence type="ECO:0008006" key="6">
    <source>
        <dbReference type="Google" id="ProtNLM"/>
    </source>
</evidence>
<dbReference type="Proteomes" id="UP001296776">
    <property type="component" value="Unassembled WGS sequence"/>
</dbReference>
<reference evidence="4" key="1">
    <citation type="submission" date="2017-08" db="EMBL/GenBank/DDBJ databases">
        <authorList>
            <person name="Imhoff J.F."/>
            <person name="Rahn T."/>
            <person name="Kuenzel S."/>
            <person name="Neulinger S.C."/>
        </authorList>
    </citation>
    <scope>NUCLEOTIDE SEQUENCE</scope>
    <source>
        <strain evidence="4">DSM 11080</strain>
    </source>
</reference>
<dbReference type="InterPro" id="IPR025526">
    <property type="entry name" value="DsrC-like_dom_sf"/>
</dbReference>
<dbReference type="EMBL" id="NRSJ01000063">
    <property type="protein sequence ID" value="MBK1707087.1"/>
    <property type="molecule type" value="Genomic_DNA"/>
</dbReference>
<dbReference type="Pfam" id="PF04358">
    <property type="entry name" value="DsrC"/>
    <property type="match status" value="1"/>
</dbReference>
<dbReference type="GO" id="GO:0005737">
    <property type="term" value="C:cytoplasm"/>
    <property type="evidence" value="ECO:0007669"/>
    <property type="project" value="UniProtKB-SubCell"/>
</dbReference>
<protein>
    <recommendedName>
        <fullName evidence="6">Sulfurtransferase</fullName>
    </recommendedName>
</protein>
<keyword evidence="5" id="KW-1185">Reference proteome</keyword>
<accession>A0AAJ0U8C5</accession>
<dbReference type="NCBIfam" id="TIGR03342">
    <property type="entry name" value="dsrC_tusE_dsvC"/>
    <property type="match status" value="1"/>
</dbReference>
<dbReference type="SUPFAM" id="SSF69721">
    <property type="entry name" value="DsrC, the gamma subunit of dissimilatory sulfite reductase"/>
    <property type="match status" value="1"/>
</dbReference>
<dbReference type="PANTHER" id="PTHR37010:SF1">
    <property type="entry name" value="SULFURTRANSFERASE TUSE"/>
    <property type="match status" value="1"/>
</dbReference>
<proteinExistence type="inferred from homology"/>
<dbReference type="GO" id="GO:0097163">
    <property type="term" value="F:sulfur carrier activity"/>
    <property type="evidence" value="ECO:0007669"/>
    <property type="project" value="TreeGrafter"/>
</dbReference>
<evidence type="ECO:0000256" key="1">
    <source>
        <dbReference type="ARBA" id="ARBA00004496"/>
    </source>
</evidence>
<name>A0AAJ0U8C5_9GAMM</name>
<dbReference type="Gene3D" id="1.10.10.370">
    <property type="entry name" value="DsrC-like protein, C-terminal domain"/>
    <property type="match status" value="1"/>
</dbReference>
<dbReference type="InterPro" id="IPR042072">
    <property type="entry name" value="DsrC-like_C"/>
</dbReference>
<keyword evidence="3" id="KW-0963">Cytoplasm</keyword>
<evidence type="ECO:0000256" key="3">
    <source>
        <dbReference type="ARBA" id="ARBA00022490"/>
    </source>
</evidence>
<comment type="subcellular location">
    <subcellularLocation>
        <location evidence="1">Cytoplasm</location>
    </subcellularLocation>
</comment>